<evidence type="ECO:0000256" key="4">
    <source>
        <dbReference type="ARBA" id="ARBA00022679"/>
    </source>
</evidence>
<dbReference type="SUPFAM" id="SSF53335">
    <property type="entry name" value="S-adenosyl-L-methionine-dependent methyltransferases"/>
    <property type="match status" value="1"/>
</dbReference>
<keyword evidence="11" id="KW-1185">Reference proteome</keyword>
<dbReference type="EMBL" id="BEYU01000021">
    <property type="protein sequence ID" value="GBG26485.1"/>
    <property type="molecule type" value="Genomic_DNA"/>
</dbReference>
<evidence type="ECO:0000313" key="10">
    <source>
        <dbReference type="EMBL" id="GBG26485.1"/>
    </source>
</evidence>
<accession>A0A2R5G7G7</accession>
<comment type="catalytic activity">
    <reaction evidence="8">
        <text>N-methylethanolamine phosphate + S-adenosyl-L-methionine = N,N-dimethylethanolamine phosphate + S-adenosyl-L-homocysteine + H(+)</text>
        <dbReference type="Rhea" id="RHEA:25321"/>
        <dbReference type="ChEBI" id="CHEBI:15378"/>
        <dbReference type="ChEBI" id="CHEBI:57781"/>
        <dbReference type="ChEBI" id="CHEBI:57856"/>
        <dbReference type="ChEBI" id="CHEBI:58641"/>
        <dbReference type="ChEBI" id="CHEBI:59789"/>
        <dbReference type="EC" id="2.1.1.103"/>
    </reaction>
    <physiologicalReaction direction="left-to-right" evidence="8">
        <dbReference type="Rhea" id="RHEA:25322"/>
    </physiologicalReaction>
</comment>
<dbReference type="GO" id="GO:0032259">
    <property type="term" value="P:methylation"/>
    <property type="evidence" value="ECO:0007669"/>
    <property type="project" value="UniProtKB-KW"/>
</dbReference>
<dbReference type="Proteomes" id="UP000241890">
    <property type="component" value="Unassembled WGS sequence"/>
</dbReference>
<evidence type="ECO:0000256" key="5">
    <source>
        <dbReference type="ARBA" id="ARBA00035674"/>
    </source>
</evidence>
<dbReference type="InterPro" id="IPR041698">
    <property type="entry name" value="Methyltransf_25"/>
</dbReference>
<comment type="catalytic activity">
    <reaction evidence="7">
        <text>phosphoethanolamine + S-adenosyl-L-methionine = N-methylethanolamine phosphate + S-adenosyl-L-homocysteine + H(+)</text>
        <dbReference type="Rhea" id="RHEA:20365"/>
        <dbReference type="ChEBI" id="CHEBI:15378"/>
        <dbReference type="ChEBI" id="CHEBI:57781"/>
        <dbReference type="ChEBI" id="CHEBI:57856"/>
        <dbReference type="ChEBI" id="CHEBI:58190"/>
        <dbReference type="ChEBI" id="CHEBI:59789"/>
        <dbReference type="EC" id="2.1.1.103"/>
    </reaction>
    <physiologicalReaction direction="left-to-right" evidence="7">
        <dbReference type="Rhea" id="RHEA:20366"/>
    </physiologicalReaction>
</comment>
<evidence type="ECO:0000256" key="6">
    <source>
        <dbReference type="ARBA" id="ARBA00047619"/>
    </source>
</evidence>
<keyword evidence="4 10" id="KW-0808">Transferase</keyword>
<evidence type="ECO:0000259" key="9">
    <source>
        <dbReference type="Pfam" id="PF13649"/>
    </source>
</evidence>
<dbReference type="PANTHER" id="PTHR44307">
    <property type="entry name" value="PHOSPHOETHANOLAMINE METHYLTRANSFERASE"/>
    <property type="match status" value="1"/>
</dbReference>
<comment type="pathway">
    <text evidence="1">Phospholipid metabolism; phosphatidylcholine biosynthesis.</text>
</comment>
<dbReference type="InParanoid" id="A0A2R5G7G7"/>
<dbReference type="OrthoDB" id="8300214at2759"/>
<comment type="pathway">
    <text evidence="2">Lipid metabolism.</text>
</comment>
<dbReference type="AlphaFoldDB" id="A0A2R5G7G7"/>
<organism evidence="10 11">
    <name type="scientific">Hondaea fermentalgiana</name>
    <dbReference type="NCBI Taxonomy" id="2315210"/>
    <lineage>
        <taxon>Eukaryota</taxon>
        <taxon>Sar</taxon>
        <taxon>Stramenopiles</taxon>
        <taxon>Bigyra</taxon>
        <taxon>Labyrinthulomycetes</taxon>
        <taxon>Thraustochytrida</taxon>
        <taxon>Thraustochytriidae</taxon>
        <taxon>Hondaea</taxon>
    </lineage>
</organism>
<sequence length="302" mass="33772">MEEQPIKTMKLYSHVDRVFNELRELGVEVNGEGDALRIEGDGDDLQEKILSLRGSYLNYGQRESVTDAAKMMGLFGEDGNSKLVLDVGAGLGQPARAMASLSPDLRILGVELQADQVEVGNKITEVAGFDLDRCKLVAADFLSEDFILPPASADGLVSWLCVLHMGDAGRKKMWERTASFLKPGAKIYIEDFFKLGDKFTDEEITSLREDIYCEAEELPTMEEYIKELEAVGFKDINFDDQTETWTAFVESRFDAWNDAKDRTLRVHNEATFNDLGYFYEAMVKLFQGGNLGGVRLVATFSP</sequence>
<evidence type="ECO:0000256" key="1">
    <source>
        <dbReference type="ARBA" id="ARBA00004969"/>
    </source>
</evidence>
<evidence type="ECO:0000313" key="11">
    <source>
        <dbReference type="Proteomes" id="UP000241890"/>
    </source>
</evidence>
<dbReference type="CDD" id="cd02440">
    <property type="entry name" value="AdoMet_MTases"/>
    <property type="match status" value="1"/>
</dbReference>
<evidence type="ECO:0000256" key="3">
    <source>
        <dbReference type="ARBA" id="ARBA00022603"/>
    </source>
</evidence>
<keyword evidence="3 10" id="KW-0489">Methyltransferase</keyword>
<dbReference type="GO" id="GO:0000234">
    <property type="term" value="F:phosphoethanolamine N-methyltransferase activity"/>
    <property type="evidence" value="ECO:0007669"/>
    <property type="project" value="UniProtKB-EC"/>
</dbReference>
<dbReference type="Gene3D" id="3.40.50.150">
    <property type="entry name" value="Vaccinia Virus protein VP39"/>
    <property type="match status" value="1"/>
</dbReference>
<proteinExistence type="predicted"/>
<reference evidence="10 11" key="1">
    <citation type="submission" date="2017-12" db="EMBL/GenBank/DDBJ databases">
        <title>Sequencing, de novo assembly and annotation of complete genome of a new Thraustochytrid species, strain FCC1311.</title>
        <authorList>
            <person name="Sedici K."/>
            <person name="Godart F."/>
            <person name="Aiese Cigliano R."/>
            <person name="Sanseverino W."/>
            <person name="Barakat M."/>
            <person name="Ortet P."/>
            <person name="Marechal E."/>
            <person name="Cagnac O."/>
            <person name="Amato A."/>
        </authorList>
    </citation>
    <scope>NUCLEOTIDE SEQUENCE [LARGE SCALE GENOMIC DNA]</scope>
</reference>
<evidence type="ECO:0000256" key="2">
    <source>
        <dbReference type="ARBA" id="ARBA00005189"/>
    </source>
</evidence>
<protein>
    <recommendedName>
        <fullName evidence="5">phosphoethanolamine N-methyltransferase</fullName>
        <ecNumber evidence="5">2.1.1.103</ecNumber>
    </recommendedName>
</protein>
<dbReference type="InterPro" id="IPR029063">
    <property type="entry name" value="SAM-dependent_MTases_sf"/>
</dbReference>
<comment type="caution">
    <text evidence="10">The sequence shown here is derived from an EMBL/GenBank/DDBJ whole genome shotgun (WGS) entry which is preliminary data.</text>
</comment>
<evidence type="ECO:0000256" key="8">
    <source>
        <dbReference type="ARBA" id="ARBA00047841"/>
    </source>
</evidence>
<dbReference type="EC" id="2.1.1.103" evidence="5"/>
<evidence type="ECO:0000256" key="7">
    <source>
        <dbReference type="ARBA" id="ARBA00047622"/>
    </source>
</evidence>
<dbReference type="PANTHER" id="PTHR44307:SF2">
    <property type="entry name" value="PHOSPHOETHANOLAMINE METHYLTRANSFERASE ISOFORM X1"/>
    <property type="match status" value="1"/>
</dbReference>
<gene>
    <name evidence="10" type="ORF">FCC1311_018381</name>
</gene>
<name>A0A2R5G7G7_9STRA</name>
<dbReference type="Pfam" id="PF13649">
    <property type="entry name" value="Methyltransf_25"/>
    <property type="match status" value="1"/>
</dbReference>
<feature type="domain" description="Methyltransferase" evidence="9">
    <location>
        <begin position="84"/>
        <end position="184"/>
    </location>
</feature>
<comment type="catalytic activity">
    <reaction evidence="6">
        <text>N,N-dimethylethanolamine phosphate + S-adenosyl-L-methionine = phosphocholine + S-adenosyl-L-homocysteine + H(+)</text>
        <dbReference type="Rhea" id="RHEA:25325"/>
        <dbReference type="ChEBI" id="CHEBI:15378"/>
        <dbReference type="ChEBI" id="CHEBI:57856"/>
        <dbReference type="ChEBI" id="CHEBI:58641"/>
        <dbReference type="ChEBI" id="CHEBI:59789"/>
        <dbReference type="ChEBI" id="CHEBI:295975"/>
        <dbReference type="EC" id="2.1.1.103"/>
    </reaction>
    <physiologicalReaction direction="left-to-right" evidence="6">
        <dbReference type="Rhea" id="RHEA:25326"/>
    </physiologicalReaction>
</comment>